<dbReference type="AlphaFoldDB" id="A0A0N4X5F3"/>
<dbReference type="WBParaSite" id="HPLM_0001959501-mRNA-1">
    <property type="protein sequence ID" value="HPLM_0001959501-mRNA-1"/>
    <property type="gene ID" value="HPLM_0001959501"/>
</dbReference>
<sequence>LCIHRSSSRNGTLLTHSFLRIRSSAYSALEEHLPEVEGTSMVTVTDTDIDMYMGRTMDTDRTSIVHTDIDVMDMDPTAIMDKSDSALSKFLQHNFDSCNNFRVAV</sequence>
<accession>A0A0N4X5F3</accession>
<protein>
    <submittedName>
        <fullName evidence="1">Secreted protein</fullName>
    </submittedName>
</protein>
<reference evidence="1" key="1">
    <citation type="submission" date="2017-02" db="UniProtKB">
        <authorList>
            <consortium name="WormBaseParasite"/>
        </authorList>
    </citation>
    <scope>IDENTIFICATION</scope>
</reference>
<proteinExistence type="predicted"/>
<organism evidence="1">
    <name type="scientific">Haemonchus placei</name>
    <name type="common">Barber's pole worm</name>
    <dbReference type="NCBI Taxonomy" id="6290"/>
    <lineage>
        <taxon>Eukaryota</taxon>
        <taxon>Metazoa</taxon>
        <taxon>Ecdysozoa</taxon>
        <taxon>Nematoda</taxon>
        <taxon>Chromadorea</taxon>
        <taxon>Rhabditida</taxon>
        <taxon>Rhabditina</taxon>
        <taxon>Rhabditomorpha</taxon>
        <taxon>Strongyloidea</taxon>
        <taxon>Trichostrongylidae</taxon>
        <taxon>Haemonchus</taxon>
    </lineage>
</organism>
<name>A0A0N4X5F3_HAEPC</name>
<evidence type="ECO:0000313" key="1">
    <source>
        <dbReference type="WBParaSite" id="HPLM_0001959501-mRNA-1"/>
    </source>
</evidence>